<feature type="domain" description="VOC" evidence="5">
    <location>
        <begin position="148"/>
        <end position="290"/>
    </location>
</feature>
<dbReference type="GO" id="GO:0051213">
    <property type="term" value="F:dioxygenase activity"/>
    <property type="evidence" value="ECO:0007669"/>
    <property type="project" value="UniProtKB-KW"/>
</dbReference>
<keyword evidence="4" id="KW-0408">Iron</keyword>
<proteinExistence type="inferred from homology"/>
<dbReference type="InterPro" id="IPR005956">
    <property type="entry name" value="4OHPhenylPyrv_dOase"/>
</dbReference>
<evidence type="ECO:0000259" key="5">
    <source>
        <dbReference type="PROSITE" id="PS51819"/>
    </source>
</evidence>
<keyword evidence="7" id="KW-1185">Reference proteome</keyword>
<dbReference type="RefSeq" id="WP_344442833.1">
    <property type="nucleotide sequence ID" value="NZ_BAAALF010000062.1"/>
</dbReference>
<keyword evidence="3" id="KW-0677">Repeat</keyword>
<dbReference type="Pfam" id="PF00903">
    <property type="entry name" value="Glyoxalase"/>
    <property type="match status" value="1"/>
</dbReference>
<dbReference type="Pfam" id="PF14696">
    <property type="entry name" value="Glyoxalase_5"/>
    <property type="match status" value="1"/>
</dbReference>
<dbReference type="InterPro" id="IPR004360">
    <property type="entry name" value="Glyas_Fos-R_dOase_dom"/>
</dbReference>
<dbReference type="PANTHER" id="PTHR11959">
    <property type="entry name" value="4-HYDROXYPHENYLPYRUVATE DIOXYGENASE"/>
    <property type="match status" value="1"/>
</dbReference>
<dbReference type="Gene3D" id="3.10.180.10">
    <property type="entry name" value="2,3-Dihydroxybiphenyl 1,2-Dioxygenase, domain 1"/>
    <property type="match status" value="2"/>
</dbReference>
<gene>
    <name evidence="6" type="primary">hppD_4</name>
    <name evidence="6" type="ORF">GCM10009665_37160</name>
</gene>
<dbReference type="EMBL" id="BAAALF010000062">
    <property type="protein sequence ID" value="GAA1242964.1"/>
    <property type="molecule type" value="Genomic_DNA"/>
</dbReference>
<evidence type="ECO:0000256" key="4">
    <source>
        <dbReference type="ARBA" id="ARBA00023004"/>
    </source>
</evidence>
<comment type="cofactor">
    <cofactor evidence="1">
        <name>Fe cation</name>
        <dbReference type="ChEBI" id="CHEBI:24875"/>
    </cofactor>
</comment>
<sequence length="316" mass="34217">MAVQDIAYFELYTRDKVKTVDYFVSAMGFTRVADCVEVDRSSVLLSQGGVRLLVTSGRGIWRFLEKHGDGIADIAMTCDDVAATRRAALAAGAEPVGTLREYPVVSGFGDVSHTLLPANGGLVDGLPVCRRWTPTRMEPAAEAGRITALGHVAVCVNAGTLAQYADFYRDAFGFSRHAGECVALGGQAMEAVVVRSASERVDITLAAPDPGRDPGRLDAFLERNGGPGVQHLAFLVEDIVPAVREFRGRGIEELRDAHLPADRDEWGPLPQLFSRSPHEADTLFFELIQRRGSRAFGSADIGALYEAVERDRLASR</sequence>
<name>A0ABP4GXS5_9ACTN</name>
<evidence type="ECO:0000256" key="1">
    <source>
        <dbReference type="ARBA" id="ARBA00001962"/>
    </source>
</evidence>
<dbReference type="PANTHER" id="PTHR11959:SF1">
    <property type="entry name" value="4-HYDROXYPHENYLPYRUVATE DIOXYGENASE"/>
    <property type="match status" value="1"/>
</dbReference>
<evidence type="ECO:0000313" key="7">
    <source>
        <dbReference type="Proteomes" id="UP001500037"/>
    </source>
</evidence>
<dbReference type="InterPro" id="IPR037523">
    <property type="entry name" value="VOC_core"/>
</dbReference>
<comment type="caution">
    <text evidence="6">The sequence shown here is derived from an EMBL/GenBank/DDBJ whole genome shotgun (WGS) entry which is preliminary data.</text>
</comment>
<keyword evidence="6" id="KW-0223">Dioxygenase</keyword>
<reference evidence="7" key="1">
    <citation type="journal article" date="2019" name="Int. J. Syst. Evol. Microbiol.">
        <title>The Global Catalogue of Microorganisms (GCM) 10K type strain sequencing project: providing services to taxonomists for standard genome sequencing and annotation.</title>
        <authorList>
            <consortium name="The Broad Institute Genomics Platform"/>
            <consortium name="The Broad Institute Genome Sequencing Center for Infectious Disease"/>
            <person name="Wu L."/>
            <person name="Ma J."/>
        </authorList>
    </citation>
    <scope>NUCLEOTIDE SEQUENCE [LARGE SCALE GENOMIC DNA]</scope>
    <source>
        <strain evidence="7">JCM 13004</strain>
    </source>
</reference>
<evidence type="ECO:0000256" key="2">
    <source>
        <dbReference type="ARBA" id="ARBA00005877"/>
    </source>
</evidence>
<dbReference type="InterPro" id="IPR029068">
    <property type="entry name" value="Glyas_Bleomycin-R_OHBP_Dase"/>
</dbReference>
<protein>
    <submittedName>
        <fullName evidence="6">4-hydroxyphenylpyruvate dioxygenase</fullName>
    </submittedName>
</protein>
<accession>A0ABP4GXS5</accession>
<comment type="similarity">
    <text evidence="2">Belongs to the 4HPPD family.</text>
</comment>
<dbReference type="SUPFAM" id="SSF54593">
    <property type="entry name" value="Glyoxalase/Bleomycin resistance protein/Dihydroxybiphenyl dioxygenase"/>
    <property type="match status" value="1"/>
</dbReference>
<feature type="domain" description="VOC" evidence="5">
    <location>
        <begin position="5"/>
        <end position="121"/>
    </location>
</feature>
<keyword evidence="6" id="KW-0560">Oxidoreductase</keyword>
<dbReference type="PROSITE" id="PS51819">
    <property type="entry name" value="VOC"/>
    <property type="match status" value="2"/>
</dbReference>
<organism evidence="6 7">
    <name type="scientific">Kitasatospora nipponensis</name>
    <dbReference type="NCBI Taxonomy" id="258049"/>
    <lineage>
        <taxon>Bacteria</taxon>
        <taxon>Bacillati</taxon>
        <taxon>Actinomycetota</taxon>
        <taxon>Actinomycetes</taxon>
        <taxon>Kitasatosporales</taxon>
        <taxon>Streptomycetaceae</taxon>
        <taxon>Kitasatospora</taxon>
    </lineage>
</organism>
<evidence type="ECO:0000313" key="6">
    <source>
        <dbReference type="EMBL" id="GAA1242964.1"/>
    </source>
</evidence>
<dbReference type="Proteomes" id="UP001500037">
    <property type="component" value="Unassembled WGS sequence"/>
</dbReference>
<evidence type="ECO:0000256" key="3">
    <source>
        <dbReference type="ARBA" id="ARBA00022737"/>
    </source>
</evidence>